<keyword evidence="1" id="KW-0677">Repeat</keyword>
<feature type="repeat" description="TPR" evidence="3">
    <location>
        <begin position="239"/>
        <end position="272"/>
    </location>
</feature>
<dbReference type="Pfam" id="PF25062">
    <property type="entry name" value="ARM_TT21_N"/>
    <property type="match status" value="1"/>
</dbReference>
<evidence type="ECO:0000259" key="4">
    <source>
        <dbReference type="Pfam" id="PF25062"/>
    </source>
</evidence>
<evidence type="ECO:0000313" key="6">
    <source>
        <dbReference type="Proteomes" id="UP000318138"/>
    </source>
</evidence>
<name>A0A859FEU5_9BACI</name>
<keyword evidence="6" id="KW-1185">Reference proteome</keyword>
<evidence type="ECO:0000256" key="3">
    <source>
        <dbReference type="PROSITE-ProRule" id="PRU00339"/>
    </source>
</evidence>
<feature type="repeat" description="TPR" evidence="3">
    <location>
        <begin position="375"/>
        <end position="408"/>
    </location>
</feature>
<feature type="repeat" description="TPR" evidence="3">
    <location>
        <begin position="205"/>
        <end position="238"/>
    </location>
</feature>
<dbReference type="InterPro" id="IPR051012">
    <property type="entry name" value="CellSynth/LPSAsmb/PSIAsmb"/>
</dbReference>
<accession>A0A859FEU5</accession>
<reference evidence="6" key="1">
    <citation type="submission" date="2019-07" db="EMBL/GenBank/DDBJ databases">
        <title>Bacillus alkalisoli sp. nov. isolated from saline soil.</title>
        <authorList>
            <person name="Sun J.-Q."/>
            <person name="Xu L."/>
        </authorList>
    </citation>
    <scope>NUCLEOTIDE SEQUENCE [LARGE SCALE GENOMIC DNA]</scope>
    <source>
        <strain evidence="6">M4U3P1</strain>
    </source>
</reference>
<dbReference type="InterPro" id="IPR019734">
    <property type="entry name" value="TPR_rpt"/>
</dbReference>
<dbReference type="SUPFAM" id="SSF48452">
    <property type="entry name" value="TPR-like"/>
    <property type="match status" value="2"/>
</dbReference>
<keyword evidence="2 3" id="KW-0802">TPR repeat</keyword>
<dbReference type="RefSeq" id="WP_176009140.1">
    <property type="nucleotide sequence ID" value="NZ_CP041372.2"/>
</dbReference>
<dbReference type="SMART" id="SM00028">
    <property type="entry name" value="TPR"/>
    <property type="match status" value="8"/>
</dbReference>
<sequence length="422" mass="48502">MNEKVARIVKMIEDGQHEKGLQDLAAYVKEADDETRRDIAELYFQLGLVDKALEITEELMFSYPDNGELFAFASECYIELGKEQEALDMLNEIKKDGPAFLQAQLLLADLYESQGLEEVAEQKLLEAIKQLPNEVVLLYGLGEFYLNRGDFKQAISYYKRVIHQDDLSDLPVDPRIRLAEAFSATGQFEEALDYYKKGLQEERTTEAMYGYGVTAMQLEDYETAIDAFTVVLKQDPDFTTAYANLGKAYMAIKKWEDAQETFEEGLRRDEYNESLYLELARLLLSQGHGEDGQVFLEKVIALNPSNLSAVTEALRYYDDVEDYDAMLDLVRFLDDYNEFDPLFERYRAKALYEADDITGAIQAYDIAIAELAEEVTLYEEAYPVYFANGQREKALELLRKIVVLDPEREDIAMRIEDLEQES</sequence>
<dbReference type="AlphaFoldDB" id="A0A859FEU5"/>
<gene>
    <name evidence="5" type="ORF">FLK61_30790</name>
</gene>
<dbReference type="KEGG" id="psua:FLK61_30790"/>
<dbReference type="PROSITE" id="PS50005">
    <property type="entry name" value="TPR"/>
    <property type="match status" value="4"/>
</dbReference>
<evidence type="ECO:0000256" key="1">
    <source>
        <dbReference type="ARBA" id="ARBA00022737"/>
    </source>
</evidence>
<dbReference type="EMBL" id="CP041372">
    <property type="protein sequence ID" value="QKS71104.1"/>
    <property type="molecule type" value="Genomic_DNA"/>
</dbReference>
<proteinExistence type="predicted"/>
<dbReference type="InterPro" id="IPR056833">
    <property type="entry name" value="ARM_TT21_N"/>
</dbReference>
<organism evidence="5 6">
    <name type="scientific">Paenalkalicoccus suaedae</name>
    <dbReference type="NCBI Taxonomy" id="2592382"/>
    <lineage>
        <taxon>Bacteria</taxon>
        <taxon>Bacillati</taxon>
        <taxon>Bacillota</taxon>
        <taxon>Bacilli</taxon>
        <taxon>Bacillales</taxon>
        <taxon>Bacillaceae</taxon>
        <taxon>Paenalkalicoccus</taxon>
    </lineage>
</organism>
<evidence type="ECO:0000256" key="2">
    <source>
        <dbReference type="ARBA" id="ARBA00022803"/>
    </source>
</evidence>
<evidence type="ECO:0000313" key="5">
    <source>
        <dbReference type="EMBL" id="QKS71104.1"/>
    </source>
</evidence>
<dbReference type="PANTHER" id="PTHR45586">
    <property type="entry name" value="TPR REPEAT-CONTAINING PROTEIN PA4667"/>
    <property type="match status" value="1"/>
</dbReference>
<dbReference type="Proteomes" id="UP000318138">
    <property type="component" value="Chromosome"/>
</dbReference>
<dbReference type="PANTHER" id="PTHR45586:SF1">
    <property type="entry name" value="LIPOPOLYSACCHARIDE ASSEMBLY PROTEIN B"/>
    <property type="match status" value="1"/>
</dbReference>
<dbReference type="InterPro" id="IPR011990">
    <property type="entry name" value="TPR-like_helical_dom_sf"/>
</dbReference>
<feature type="domain" description="Tetratricopeptide repeat protein 21A/21B N-terminal ARM repeat" evidence="4">
    <location>
        <begin position="43"/>
        <end position="258"/>
    </location>
</feature>
<protein>
    <submittedName>
        <fullName evidence="5">Tetratricopeptide repeat protein</fullName>
    </submittedName>
</protein>
<dbReference type="Gene3D" id="1.25.40.10">
    <property type="entry name" value="Tetratricopeptide repeat domain"/>
    <property type="match status" value="2"/>
</dbReference>
<feature type="repeat" description="TPR" evidence="3">
    <location>
        <begin position="135"/>
        <end position="168"/>
    </location>
</feature>